<reference evidence="6 7" key="1">
    <citation type="submission" date="2006-10" db="EMBL/GenBank/DDBJ databases">
        <title>Complete sequence of Syntrophobacter fumaroxidans MPOB.</title>
        <authorList>
            <consortium name="US DOE Joint Genome Institute"/>
            <person name="Copeland A."/>
            <person name="Lucas S."/>
            <person name="Lapidus A."/>
            <person name="Barry K."/>
            <person name="Detter J.C."/>
            <person name="Glavina del Rio T."/>
            <person name="Hammon N."/>
            <person name="Israni S."/>
            <person name="Pitluck S."/>
            <person name="Goltsman E.G."/>
            <person name="Martinez M."/>
            <person name="Schmutz J."/>
            <person name="Larimer F."/>
            <person name="Land M."/>
            <person name="Hauser L."/>
            <person name="Kyrpides N."/>
            <person name="Kim E."/>
            <person name="Boone D.R."/>
            <person name="Brockman F."/>
            <person name="Culley D."/>
            <person name="Ferry J."/>
            <person name="Gunsalus R."/>
            <person name="McInerney M.J."/>
            <person name="Morrison M."/>
            <person name="Plugge C."/>
            <person name="Rohlin L."/>
            <person name="Scholten J."/>
            <person name="Sieber J."/>
            <person name="Stams A.J.M."/>
            <person name="Worm P."/>
            <person name="Henstra A.M."/>
            <person name="Richardson P."/>
        </authorList>
    </citation>
    <scope>NUCLEOTIDE SEQUENCE [LARGE SCALE GENOMIC DNA]</scope>
    <source>
        <strain evidence="7">DSM 10017 / MPOB</strain>
    </source>
</reference>
<feature type="domain" description="4Fe-4S ferredoxin-type" evidence="5">
    <location>
        <begin position="10"/>
        <end position="39"/>
    </location>
</feature>
<feature type="domain" description="4Fe-4S ferredoxin-type" evidence="5">
    <location>
        <begin position="40"/>
        <end position="70"/>
    </location>
</feature>
<dbReference type="InterPro" id="IPR017900">
    <property type="entry name" value="4Fe4S_Fe_S_CS"/>
</dbReference>
<dbReference type="PANTHER" id="PTHR43687:SF1">
    <property type="entry name" value="FERREDOXIN III"/>
    <property type="match status" value="1"/>
</dbReference>
<dbReference type="Gene3D" id="3.30.70.20">
    <property type="match status" value="1"/>
</dbReference>
<keyword evidence="4" id="KW-0411">Iron-sulfur</keyword>
<keyword evidence="2" id="KW-0479">Metal-binding</keyword>
<dbReference type="InterPro" id="IPR017896">
    <property type="entry name" value="4Fe4S_Fe-S-bd"/>
</dbReference>
<name>A0LKF3_SYNFM</name>
<dbReference type="EMBL" id="CP000478">
    <property type="protein sequence ID" value="ABK17905.1"/>
    <property type="molecule type" value="Genomic_DNA"/>
</dbReference>
<proteinExistence type="predicted"/>
<dbReference type="GO" id="GO:0051539">
    <property type="term" value="F:4 iron, 4 sulfur cluster binding"/>
    <property type="evidence" value="ECO:0007669"/>
    <property type="project" value="UniProtKB-KW"/>
</dbReference>
<dbReference type="PROSITE" id="PS51379">
    <property type="entry name" value="4FE4S_FER_2"/>
    <property type="match status" value="2"/>
</dbReference>
<dbReference type="InterPro" id="IPR050572">
    <property type="entry name" value="Fe-S_Ferredoxin"/>
</dbReference>
<dbReference type="STRING" id="335543.Sfum_2223"/>
<dbReference type="RefSeq" id="WP_011699074.1">
    <property type="nucleotide sequence ID" value="NC_008554.1"/>
</dbReference>
<evidence type="ECO:0000259" key="5">
    <source>
        <dbReference type="PROSITE" id="PS51379"/>
    </source>
</evidence>
<dbReference type="Proteomes" id="UP000001784">
    <property type="component" value="Chromosome"/>
</dbReference>
<dbReference type="GO" id="GO:0046872">
    <property type="term" value="F:metal ion binding"/>
    <property type="evidence" value="ECO:0007669"/>
    <property type="project" value="UniProtKB-KW"/>
</dbReference>
<dbReference type="AlphaFoldDB" id="A0LKF3"/>
<protein>
    <submittedName>
        <fullName evidence="6">4Fe-4S ferredoxin, iron-sulfur binding domain protein</fullName>
    </submittedName>
</protein>
<evidence type="ECO:0000256" key="4">
    <source>
        <dbReference type="ARBA" id="ARBA00023014"/>
    </source>
</evidence>
<dbReference type="SUPFAM" id="SSF54862">
    <property type="entry name" value="4Fe-4S ferredoxins"/>
    <property type="match status" value="1"/>
</dbReference>
<keyword evidence="1" id="KW-0004">4Fe-4S</keyword>
<organism evidence="6 7">
    <name type="scientific">Syntrophobacter fumaroxidans (strain DSM 10017 / MPOB)</name>
    <dbReference type="NCBI Taxonomy" id="335543"/>
    <lineage>
        <taxon>Bacteria</taxon>
        <taxon>Pseudomonadati</taxon>
        <taxon>Thermodesulfobacteriota</taxon>
        <taxon>Syntrophobacteria</taxon>
        <taxon>Syntrophobacterales</taxon>
        <taxon>Syntrophobacteraceae</taxon>
        <taxon>Syntrophobacter</taxon>
    </lineage>
</organism>
<dbReference type="PROSITE" id="PS00198">
    <property type="entry name" value="4FE4S_FER_1"/>
    <property type="match status" value="1"/>
</dbReference>
<gene>
    <name evidence="6" type="ordered locus">Sfum_2223</name>
</gene>
<evidence type="ECO:0000313" key="7">
    <source>
        <dbReference type="Proteomes" id="UP000001784"/>
    </source>
</evidence>
<accession>A0LKF3</accession>
<dbReference type="KEGG" id="sfu:Sfum_2223"/>
<evidence type="ECO:0000256" key="3">
    <source>
        <dbReference type="ARBA" id="ARBA00023004"/>
    </source>
</evidence>
<sequence>MERYDCKKYEWVKVDRTKCDGCGDCVAYCPRDVLRMDNQGYPYMAYRDDCWYCDVCTFMCQLDAIRLESVPYLIK</sequence>
<dbReference type="OrthoDB" id="9794954at2"/>
<keyword evidence="3" id="KW-0408">Iron</keyword>
<dbReference type="InParanoid" id="A0LKF3"/>
<evidence type="ECO:0000256" key="1">
    <source>
        <dbReference type="ARBA" id="ARBA00022485"/>
    </source>
</evidence>
<dbReference type="HOGENOM" id="CLU_139698_5_5_7"/>
<evidence type="ECO:0000256" key="2">
    <source>
        <dbReference type="ARBA" id="ARBA00022723"/>
    </source>
</evidence>
<dbReference type="PANTHER" id="PTHR43687">
    <property type="entry name" value="ADENYLYLSULFATE REDUCTASE, BETA SUBUNIT"/>
    <property type="match status" value="1"/>
</dbReference>
<dbReference type="eggNOG" id="COG1146">
    <property type="taxonomic scope" value="Bacteria"/>
</dbReference>
<evidence type="ECO:0000313" key="6">
    <source>
        <dbReference type="EMBL" id="ABK17905.1"/>
    </source>
</evidence>
<keyword evidence="7" id="KW-1185">Reference proteome</keyword>
<dbReference type="Pfam" id="PF12838">
    <property type="entry name" value="Fer4_7"/>
    <property type="match status" value="1"/>
</dbReference>